<dbReference type="AlphaFoldDB" id="A0A9X1XGK2"/>
<gene>
    <name evidence="1" type="ORF">LCY76_23395</name>
</gene>
<sequence length="78" mass="9248">MADTVARNLNSIKSLYHYLTTETEDEETGECYFYRNVFKKIKLDKKEETDSRRASKIHSLTLNEGEITDFVEFLKTEY</sequence>
<evidence type="ECO:0000313" key="1">
    <source>
        <dbReference type="EMBL" id="MCK6259520.1"/>
    </source>
</evidence>
<name>A0A9X1XGK2_9BACL</name>
<accession>A0A9X1XGK2</accession>
<dbReference type="EMBL" id="JAIWJX010000004">
    <property type="protein sequence ID" value="MCK6259520.1"/>
    <property type="molecule type" value="Genomic_DNA"/>
</dbReference>
<dbReference type="Proteomes" id="UP001139011">
    <property type="component" value="Unassembled WGS sequence"/>
</dbReference>
<keyword evidence="2" id="KW-1185">Reference proteome</keyword>
<proteinExistence type="predicted"/>
<comment type="caution">
    <text evidence="1">The sequence shown here is derived from an EMBL/GenBank/DDBJ whole genome shotgun (WGS) entry which is preliminary data.</text>
</comment>
<reference evidence="1" key="1">
    <citation type="submission" date="2021-09" db="EMBL/GenBank/DDBJ databases">
        <title>Genome analysis of Fictibacillus sp. KIGAM418 isolated from marine sediment.</title>
        <authorList>
            <person name="Seo M.-J."/>
            <person name="Cho E.-S."/>
            <person name="Hwang C.Y."/>
        </authorList>
    </citation>
    <scope>NUCLEOTIDE SEQUENCE</scope>
    <source>
        <strain evidence="1">KIGAM418</strain>
    </source>
</reference>
<protein>
    <submittedName>
        <fullName evidence="1">Uncharacterized protein</fullName>
    </submittedName>
</protein>
<evidence type="ECO:0000313" key="2">
    <source>
        <dbReference type="Proteomes" id="UP001139011"/>
    </source>
</evidence>
<dbReference type="RefSeq" id="WP_248254885.1">
    <property type="nucleotide sequence ID" value="NZ_JAIWJX010000004.1"/>
</dbReference>
<organism evidence="1 2">
    <name type="scientific">Fictibacillus marinisediminis</name>
    <dbReference type="NCBI Taxonomy" id="2878389"/>
    <lineage>
        <taxon>Bacteria</taxon>
        <taxon>Bacillati</taxon>
        <taxon>Bacillota</taxon>
        <taxon>Bacilli</taxon>
        <taxon>Bacillales</taxon>
        <taxon>Fictibacillaceae</taxon>
        <taxon>Fictibacillus</taxon>
    </lineage>
</organism>